<sequence>MDNAKSMDTSMSTSCYLDKDDKGKEVNMKKYRDISNYLRQAAKPRLGARHPTPSVRGAAPQNSKQSSSSTPRRPAPTPSVEIPPSSSKPRISTQDRKAHQQTQRLGARYPTPKRGKLMTATEAAVSHA</sequence>
<keyword evidence="3" id="KW-1185">Reference proteome</keyword>
<feature type="compositionally biased region" description="Basic and acidic residues" evidence="1">
    <location>
        <begin position="17"/>
        <end position="33"/>
    </location>
</feature>
<proteinExistence type="predicted"/>
<evidence type="ECO:0000256" key="1">
    <source>
        <dbReference type="SAM" id="MobiDB-lite"/>
    </source>
</evidence>
<feature type="region of interest" description="Disordered" evidence="1">
    <location>
        <begin position="1"/>
        <end position="128"/>
    </location>
</feature>
<dbReference type="Proteomes" id="UP001341840">
    <property type="component" value="Unassembled WGS sequence"/>
</dbReference>
<evidence type="ECO:0000313" key="2">
    <source>
        <dbReference type="EMBL" id="MED6214103.1"/>
    </source>
</evidence>
<gene>
    <name evidence="2" type="ORF">PIB30_099758</name>
</gene>
<dbReference type="EMBL" id="JASCZI010244364">
    <property type="protein sequence ID" value="MED6214103.1"/>
    <property type="molecule type" value="Genomic_DNA"/>
</dbReference>
<accession>A0ABU6YZW2</accession>
<protein>
    <submittedName>
        <fullName evidence="2">Uncharacterized protein</fullName>
    </submittedName>
</protein>
<name>A0ABU6YZW2_9FABA</name>
<feature type="compositionally biased region" description="Polar residues" evidence="1">
    <location>
        <begin position="1"/>
        <end position="15"/>
    </location>
</feature>
<evidence type="ECO:0000313" key="3">
    <source>
        <dbReference type="Proteomes" id="UP001341840"/>
    </source>
</evidence>
<comment type="caution">
    <text evidence="2">The sequence shown here is derived from an EMBL/GenBank/DDBJ whole genome shotgun (WGS) entry which is preliminary data.</text>
</comment>
<organism evidence="2 3">
    <name type="scientific">Stylosanthes scabra</name>
    <dbReference type="NCBI Taxonomy" id="79078"/>
    <lineage>
        <taxon>Eukaryota</taxon>
        <taxon>Viridiplantae</taxon>
        <taxon>Streptophyta</taxon>
        <taxon>Embryophyta</taxon>
        <taxon>Tracheophyta</taxon>
        <taxon>Spermatophyta</taxon>
        <taxon>Magnoliopsida</taxon>
        <taxon>eudicotyledons</taxon>
        <taxon>Gunneridae</taxon>
        <taxon>Pentapetalae</taxon>
        <taxon>rosids</taxon>
        <taxon>fabids</taxon>
        <taxon>Fabales</taxon>
        <taxon>Fabaceae</taxon>
        <taxon>Papilionoideae</taxon>
        <taxon>50 kb inversion clade</taxon>
        <taxon>dalbergioids sensu lato</taxon>
        <taxon>Dalbergieae</taxon>
        <taxon>Pterocarpus clade</taxon>
        <taxon>Stylosanthes</taxon>
    </lineage>
</organism>
<reference evidence="2 3" key="1">
    <citation type="journal article" date="2023" name="Plants (Basel)">
        <title>Bridging the Gap: Combining Genomics and Transcriptomics Approaches to Understand Stylosanthes scabra, an Orphan Legume from the Brazilian Caatinga.</title>
        <authorList>
            <person name="Ferreira-Neto J.R.C."/>
            <person name="da Silva M.D."/>
            <person name="Binneck E."/>
            <person name="de Melo N.F."/>
            <person name="da Silva R.H."/>
            <person name="de Melo A.L.T.M."/>
            <person name="Pandolfi V."/>
            <person name="Bustamante F.O."/>
            <person name="Brasileiro-Vidal A.C."/>
            <person name="Benko-Iseppon A.M."/>
        </authorList>
    </citation>
    <scope>NUCLEOTIDE SEQUENCE [LARGE SCALE GENOMIC DNA]</scope>
    <source>
        <tissue evidence="2">Leaves</tissue>
    </source>
</reference>